<dbReference type="InterPro" id="IPR014721">
    <property type="entry name" value="Ribsml_uS5_D2-typ_fold_subgr"/>
</dbReference>
<dbReference type="RefSeq" id="WP_345446206.1">
    <property type="nucleotide sequence ID" value="NZ_BAABKP010000002.1"/>
</dbReference>
<evidence type="ECO:0000256" key="3">
    <source>
        <dbReference type="ARBA" id="ARBA00022741"/>
    </source>
</evidence>
<dbReference type="SUPFAM" id="SSF54211">
    <property type="entry name" value="Ribosomal protein S5 domain 2-like"/>
    <property type="match status" value="1"/>
</dbReference>
<comment type="caution">
    <text evidence="8">The sequence shown here is derived from an EMBL/GenBank/DDBJ whole genome shotgun (WGS) entry which is preliminary data.</text>
</comment>
<feature type="active site" evidence="6">
    <location>
        <position position="164"/>
    </location>
</feature>
<keyword evidence="5 6" id="KW-0067">ATP-binding</keyword>
<dbReference type="InterPro" id="IPR020568">
    <property type="entry name" value="Ribosomal_Su5_D2-typ_SF"/>
</dbReference>
<keyword evidence="3 6" id="KW-0547">Nucleotide-binding</keyword>
<gene>
    <name evidence="6" type="primary">ispE</name>
    <name evidence="8" type="ORF">GCM10023352_15480</name>
</gene>
<dbReference type="Gene3D" id="3.30.230.10">
    <property type="match status" value="1"/>
</dbReference>
<evidence type="ECO:0000256" key="1">
    <source>
        <dbReference type="ARBA" id="ARBA00017473"/>
    </source>
</evidence>
<keyword evidence="6" id="KW-0414">Isoprene biosynthesis</keyword>
<dbReference type="HAMAP" id="MF_00061">
    <property type="entry name" value="IspE"/>
    <property type="match status" value="1"/>
</dbReference>
<feature type="domain" description="GHMP kinase N-terminal" evidence="7">
    <location>
        <begin position="85"/>
        <end position="172"/>
    </location>
</feature>
<dbReference type="EC" id="2.7.1.148" evidence="6"/>
<dbReference type="InterPro" id="IPR004424">
    <property type="entry name" value="IspE"/>
</dbReference>
<dbReference type="Proteomes" id="UP001500187">
    <property type="component" value="Unassembled WGS sequence"/>
</dbReference>
<dbReference type="PANTHER" id="PTHR43527">
    <property type="entry name" value="4-DIPHOSPHOCYTIDYL-2-C-METHYL-D-ERYTHRITOL KINASE, CHLOROPLASTIC"/>
    <property type="match status" value="1"/>
</dbReference>
<dbReference type="Pfam" id="PF00288">
    <property type="entry name" value="GHMP_kinases_N"/>
    <property type="match status" value="1"/>
</dbReference>
<dbReference type="SUPFAM" id="SSF55060">
    <property type="entry name" value="GHMP Kinase, C-terminal domain"/>
    <property type="match status" value="1"/>
</dbReference>
<evidence type="ECO:0000313" key="9">
    <source>
        <dbReference type="Proteomes" id="UP001500187"/>
    </source>
</evidence>
<keyword evidence="2 6" id="KW-0808">Transferase</keyword>
<evidence type="ECO:0000259" key="7">
    <source>
        <dbReference type="Pfam" id="PF00288"/>
    </source>
</evidence>
<comment type="pathway">
    <text evidence="6">Isoprenoid biosynthesis; isopentenyl diphosphate biosynthesis via DXP pathway; isopentenyl diphosphate from 1-deoxy-D-xylulose 5-phosphate: step 3/6.</text>
</comment>
<feature type="active site" evidence="6">
    <location>
        <position position="12"/>
    </location>
</feature>
<evidence type="ECO:0000256" key="2">
    <source>
        <dbReference type="ARBA" id="ARBA00022679"/>
    </source>
</evidence>
<comment type="function">
    <text evidence="6">Catalyzes the phosphorylation of the position 2 hydroxy group of 4-diphosphocytidyl-2C-methyl-D-erythritol.</text>
</comment>
<dbReference type="EMBL" id="BAABKP010000002">
    <property type="protein sequence ID" value="GAA4796842.1"/>
    <property type="molecule type" value="Genomic_DNA"/>
</dbReference>
<dbReference type="PANTHER" id="PTHR43527:SF2">
    <property type="entry name" value="4-DIPHOSPHOCYTIDYL-2-C-METHYL-D-ERYTHRITOL KINASE, CHLOROPLASTIC"/>
    <property type="match status" value="1"/>
</dbReference>
<feature type="binding site" evidence="6">
    <location>
        <begin position="116"/>
        <end position="126"/>
    </location>
    <ligand>
        <name>ATP</name>
        <dbReference type="ChEBI" id="CHEBI:30616"/>
    </ligand>
</feature>
<evidence type="ECO:0000256" key="6">
    <source>
        <dbReference type="HAMAP-Rule" id="MF_00061"/>
    </source>
</evidence>
<dbReference type="InterPro" id="IPR006204">
    <property type="entry name" value="GHMP_kinase_N_dom"/>
</dbReference>
<comment type="similarity">
    <text evidence="6">Belongs to the GHMP kinase family. IspE subfamily.</text>
</comment>
<evidence type="ECO:0000256" key="4">
    <source>
        <dbReference type="ARBA" id="ARBA00022777"/>
    </source>
</evidence>
<dbReference type="InterPro" id="IPR036554">
    <property type="entry name" value="GHMP_kinase_C_sf"/>
</dbReference>
<sequence length="303" mass="31110">MSVSVKATAPGKVNLYFAVGPLKSDGYHDVASLYAAVDILETVTLTETDAPGISQSMSVAPGSPVAQQMELGAFDPSVVPLDHTNLAYRGAAAVLGEAGLSPADVCLNLHIEKAVPVAGGMGGGSADAAAAMKAMNSYLAQTGRLSQELPHNRLLQLATPLGADVPFALLGGLAVGQGIGDRLQAIPLPEGVEPLRFGFVPSVSGLSTPAVFRELDAGRERGRYPSPDENLQVPQQLIATLTSPAPLTERLPLISSLLRNDLAAPALSLLPDLEQTLAVTAEDPGVTACFVSGSGPTVAYISQ</sequence>
<name>A0ABP9BKS5_9MICC</name>
<keyword evidence="4 6" id="KW-0418">Kinase</keyword>
<keyword evidence="9" id="KW-1185">Reference proteome</keyword>
<organism evidence="8 9">
    <name type="scientific">Rothia endophytica</name>
    <dbReference type="NCBI Taxonomy" id="1324766"/>
    <lineage>
        <taxon>Bacteria</taxon>
        <taxon>Bacillati</taxon>
        <taxon>Actinomycetota</taxon>
        <taxon>Actinomycetes</taxon>
        <taxon>Micrococcales</taxon>
        <taxon>Micrococcaceae</taxon>
        <taxon>Rothia</taxon>
    </lineage>
</organism>
<evidence type="ECO:0000256" key="5">
    <source>
        <dbReference type="ARBA" id="ARBA00022840"/>
    </source>
</evidence>
<comment type="catalytic activity">
    <reaction evidence="6">
        <text>4-CDP-2-C-methyl-D-erythritol + ATP = 4-CDP-2-C-methyl-D-erythritol 2-phosphate + ADP + H(+)</text>
        <dbReference type="Rhea" id="RHEA:18437"/>
        <dbReference type="ChEBI" id="CHEBI:15378"/>
        <dbReference type="ChEBI" id="CHEBI:30616"/>
        <dbReference type="ChEBI" id="CHEBI:57823"/>
        <dbReference type="ChEBI" id="CHEBI:57919"/>
        <dbReference type="ChEBI" id="CHEBI:456216"/>
        <dbReference type="EC" id="2.7.1.148"/>
    </reaction>
</comment>
<dbReference type="Gene3D" id="3.30.70.890">
    <property type="entry name" value="GHMP kinase, C-terminal domain"/>
    <property type="match status" value="1"/>
</dbReference>
<evidence type="ECO:0000313" key="8">
    <source>
        <dbReference type="EMBL" id="GAA4796842.1"/>
    </source>
</evidence>
<proteinExistence type="inferred from homology"/>
<protein>
    <recommendedName>
        <fullName evidence="1 6">4-diphosphocytidyl-2-C-methyl-D-erythritol kinase</fullName>
        <shortName evidence="6">CMK</shortName>
        <ecNumber evidence="6">2.7.1.148</ecNumber>
    </recommendedName>
    <alternativeName>
        <fullName evidence="6">4-(cytidine-5'-diphospho)-2-C-methyl-D-erythritol kinase</fullName>
    </alternativeName>
</protein>
<dbReference type="PIRSF" id="PIRSF010376">
    <property type="entry name" value="IspE"/>
    <property type="match status" value="1"/>
</dbReference>
<dbReference type="GO" id="GO:0016301">
    <property type="term" value="F:kinase activity"/>
    <property type="evidence" value="ECO:0007669"/>
    <property type="project" value="UniProtKB-KW"/>
</dbReference>
<accession>A0ABP9BKS5</accession>
<reference evidence="9" key="1">
    <citation type="journal article" date="2019" name="Int. J. Syst. Evol. Microbiol.">
        <title>The Global Catalogue of Microorganisms (GCM) 10K type strain sequencing project: providing services to taxonomists for standard genome sequencing and annotation.</title>
        <authorList>
            <consortium name="The Broad Institute Genomics Platform"/>
            <consortium name="The Broad Institute Genome Sequencing Center for Infectious Disease"/>
            <person name="Wu L."/>
            <person name="Ma J."/>
        </authorList>
    </citation>
    <scope>NUCLEOTIDE SEQUENCE [LARGE SCALE GENOMIC DNA]</scope>
    <source>
        <strain evidence="9">JCM 18541</strain>
    </source>
</reference>